<dbReference type="PANTHER" id="PTHR30570:SF1">
    <property type="entry name" value="PHOSPHATE-BINDING PROTEIN PSTS"/>
    <property type="match status" value="1"/>
</dbReference>
<name>A0A4V2SAD8_9GAMM</name>
<evidence type="ECO:0000256" key="1">
    <source>
        <dbReference type="ARBA" id="ARBA00022729"/>
    </source>
</evidence>
<dbReference type="SUPFAM" id="SSF53850">
    <property type="entry name" value="Periplasmic binding protein-like II"/>
    <property type="match status" value="1"/>
</dbReference>
<sequence>MIPGASGHAIDTRENRETTLPNFSRLPFAGRMQRSGYPAGKKMAKRKLVCLFISLLLSVCASATSTGPVRIDGSNGARPLVAALAAAYMESHQGREVDVGVGMPSRERLAALDQDRIDLIMASHGLDEQALRAEGYDVYRFAQMPVVLAINTEGNPMEAITTSELCGVYAGEYNHWSELHGPELPVRRFARPRVEVDMEVLEARLPCFRTLTMATDVQIKERSGELAQALRDTPGAIGMTTMTRVLASQGQLRALALDGIRPDRTTLLKGDYTLMRDVFLVARPNAAQSVSDFLDFVESAGADVIIKARAMPITRAAK</sequence>
<dbReference type="InterPro" id="IPR050811">
    <property type="entry name" value="Phosphate_ABC_transporter"/>
</dbReference>
<feature type="region of interest" description="Disordered" evidence="2">
    <location>
        <begin position="1"/>
        <end position="25"/>
    </location>
</feature>
<accession>A0A4V2SAD8</accession>
<feature type="domain" description="PBP" evidence="3">
    <location>
        <begin position="61"/>
        <end position="298"/>
    </location>
</feature>
<dbReference type="Pfam" id="PF12849">
    <property type="entry name" value="PBP_like_2"/>
    <property type="match status" value="1"/>
</dbReference>
<dbReference type="PANTHER" id="PTHR30570">
    <property type="entry name" value="PERIPLASMIC PHOSPHATE BINDING COMPONENT OF PHOSPHATE ABC TRANSPORTER"/>
    <property type="match status" value="1"/>
</dbReference>
<dbReference type="Gene3D" id="3.40.190.10">
    <property type="entry name" value="Periplasmic binding protein-like II"/>
    <property type="match status" value="2"/>
</dbReference>
<keyword evidence="5" id="KW-1185">Reference proteome</keyword>
<dbReference type="AlphaFoldDB" id="A0A4V2SAD8"/>
<evidence type="ECO:0000256" key="2">
    <source>
        <dbReference type="SAM" id="MobiDB-lite"/>
    </source>
</evidence>
<evidence type="ECO:0000313" key="4">
    <source>
        <dbReference type="EMBL" id="TCO71100.1"/>
    </source>
</evidence>
<dbReference type="Proteomes" id="UP000294980">
    <property type="component" value="Unassembled WGS sequence"/>
</dbReference>
<gene>
    <name evidence="4" type="ORF">EV688_12333</name>
</gene>
<dbReference type="EMBL" id="SLWX01000023">
    <property type="protein sequence ID" value="TCO71100.1"/>
    <property type="molecule type" value="Genomic_DNA"/>
</dbReference>
<dbReference type="InterPro" id="IPR024370">
    <property type="entry name" value="PBP_domain"/>
</dbReference>
<organism evidence="4 5">
    <name type="scientific">Chromatocurvus halotolerans</name>
    <dbReference type="NCBI Taxonomy" id="1132028"/>
    <lineage>
        <taxon>Bacteria</taxon>
        <taxon>Pseudomonadati</taxon>
        <taxon>Pseudomonadota</taxon>
        <taxon>Gammaproteobacteria</taxon>
        <taxon>Cellvibrionales</taxon>
        <taxon>Halieaceae</taxon>
        <taxon>Chromatocurvus</taxon>
    </lineage>
</organism>
<protein>
    <submittedName>
        <fullName evidence="4">Phosphate ABC transporter substrate-binding protein (PhoT family)</fullName>
    </submittedName>
</protein>
<evidence type="ECO:0000259" key="3">
    <source>
        <dbReference type="Pfam" id="PF12849"/>
    </source>
</evidence>
<reference evidence="4 5" key="1">
    <citation type="submission" date="2019-03" db="EMBL/GenBank/DDBJ databases">
        <title>Genomic Encyclopedia of Type Strains, Phase IV (KMG-IV): sequencing the most valuable type-strain genomes for metagenomic binning, comparative biology and taxonomic classification.</title>
        <authorList>
            <person name="Goeker M."/>
        </authorList>
    </citation>
    <scope>NUCLEOTIDE SEQUENCE [LARGE SCALE GENOMIC DNA]</scope>
    <source>
        <strain evidence="4 5">DSM 23344</strain>
    </source>
</reference>
<comment type="caution">
    <text evidence="4">The sequence shown here is derived from an EMBL/GenBank/DDBJ whole genome shotgun (WGS) entry which is preliminary data.</text>
</comment>
<evidence type="ECO:0000313" key="5">
    <source>
        <dbReference type="Proteomes" id="UP000294980"/>
    </source>
</evidence>
<keyword evidence="1" id="KW-0732">Signal</keyword>
<proteinExistence type="predicted"/>